<comment type="caution">
    <text evidence="2">The sequence shown here is derived from an EMBL/GenBank/DDBJ whole genome shotgun (WGS) entry which is preliminary data.</text>
</comment>
<name>A0ABW0JNZ2_9GAMM</name>
<organism evidence="2 3">
    <name type="scientific">Rhodanobacter umsongensis</name>
    <dbReference type="NCBI Taxonomy" id="633153"/>
    <lineage>
        <taxon>Bacteria</taxon>
        <taxon>Pseudomonadati</taxon>
        <taxon>Pseudomonadota</taxon>
        <taxon>Gammaproteobacteria</taxon>
        <taxon>Lysobacterales</taxon>
        <taxon>Rhodanobacteraceae</taxon>
        <taxon>Rhodanobacter</taxon>
    </lineage>
</organism>
<dbReference type="Gene3D" id="3.40.109.10">
    <property type="entry name" value="NADH Oxidase"/>
    <property type="match status" value="1"/>
</dbReference>
<dbReference type="InterPro" id="IPR052544">
    <property type="entry name" value="Bacteriocin_Proc_Enz"/>
</dbReference>
<dbReference type="SUPFAM" id="SSF55469">
    <property type="entry name" value="FMN-dependent nitroreductase-like"/>
    <property type="match status" value="1"/>
</dbReference>
<evidence type="ECO:0000313" key="3">
    <source>
        <dbReference type="Proteomes" id="UP001596013"/>
    </source>
</evidence>
<dbReference type="EMBL" id="JBHSMK010000009">
    <property type="protein sequence ID" value="MFC5437638.1"/>
    <property type="molecule type" value="Genomic_DNA"/>
</dbReference>
<dbReference type="Proteomes" id="UP001596013">
    <property type="component" value="Unassembled WGS sequence"/>
</dbReference>
<dbReference type="InterPro" id="IPR029479">
    <property type="entry name" value="Nitroreductase"/>
</dbReference>
<reference evidence="3" key="1">
    <citation type="journal article" date="2019" name="Int. J. Syst. Evol. Microbiol.">
        <title>The Global Catalogue of Microorganisms (GCM) 10K type strain sequencing project: providing services to taxonomists for standard genome sequencing and annotation.</title>
        <authorList>
            <consortium name="The Broad Institute Genomics Platform"/>
            <consortium name="The Broad Institute Genome Sequencing Center for Infectious Disease"/>
            <person name="Wu L."/>
            <person name="Ma J."/>
        </authorList>
    </citation>
    <scope>NUCLEOTIDE SEQUENCE [LARGE SCALE GENOMIC DNA]</scope>
    <source>
        <strain evidence="3">JCM 17130</strain>
    </source>
</reference>
<dbReference type="PANTHER" id="PTHR43745">
    <property type="entry name" value="NITROREDUCTASE MJ1384-RELATED"/>
    <property type="match status" value="1"/>
</dbReference>
<feature type="domain" description="Nitroreductase" evidence="1">
    <location>
        <begin position="70"/>
        <end position="236"/>
    </location>
</feature>
<evidence type="ECO:0000259" key="1">
    <source>
        <dbReference type="Pfam" id="PF00881"/>
    </source>
</evidence>
<protein>
    <submittedName>
        <fullName evidence="2">Nitroreductase family protein</fullName>
    </submittedName>
</protein>
<evidence type="ECO:0000313" key="2">
    <source>
        <dbReference type="EMBL" id="MFC5437638.1"/>
    </source>
</evidence>
<accession>A0ABW0JNZ2</accession>
<dbReference type="CDD" id="cd02142">
    <property type="entry name" value="McbC_SagB-like_oxidoreductase"/>
    <property type="match status" value="1"/>
</dbReference>
<dbReference type="InterPro" id="IPR000415">
    <property type="entry name" value="Nitroreductase-like"/>
</dbReference>
<dbReference type="Pfam" id="PF00881">
    <property type="entry name" value="Nitroreductase"/>
    <property type="match status" value="1"/>
</dbReference>
<gene>
    <name evidence="2" type="ORF">ACFPME_13835</name>
</gene>
<sequence length="245" mass="27065">MRFRESEWVDARRGRAPGVRAMALKQKIDKGVTPASAVGATPDTASPFSQARALPPVRTHGGLPLIDALRLRHSTREYDSRALPVRLLSDLLWAAFGINRAETGDRTAPYWRHVMVIDVYVAMADGVWIYAPGQHELLPYLATDIRATTGLQDFVSEAPVELVYVAHGERMQDVVTEDRRLYASVDAAFIGQNVYLFCASEGLGTVFRGAFDSEKLARVLNLADRQFITFVQTVGYPKVTADLAA</sequence>
<dbReference type="PANTHER" id="PTHR43745:SF2">
    <property type="entry name" value="NITROREDUCTASE MJ1384-RELATED"/>
    <property type="match status" value="1"/>
</dbReference>
<proteinExistence type="predicted"/>
<dbReference type="RefSeq" id="WP_377306236.1">
    <property type="nucleotide sequence ID" value="NZ_JBHSMK010000009.1"/>
</dbReference>
<keyword evidence="3" id="KW-1185">Reference proteome</keyword>